<protein>
    <submittedName>
        <fullName evidence="3">AbrB family transcriptional regulator</fullName>
    </submittedName>
</protein>
<organism evidence="3 4">
    <name type="scientific">Ruminiclostridium papyrosolvens C7</name>
    <dbReference type="NCBI Taxonomy" id="1330534"/>
    <lineage>
        <taxon>Bacteria</taxon>
        <taxon>Bacillati</taxon>
        <taxon>Bacillota</taxon>
        <taxon>Clostridia</taxon>
        <taxon>Eubacteriales</taxon>
        <taxon>Oscillospiraceae</taxon>
        <taxon>Ruminiclostridium</taxon>
    </lineage>
</organism>
<keyword evidence="1" id="KW-0238">DNA-binding</keyword>
<dbReference type="PANTHER" id="PTHR36432">
    <property type="match status" value="1"/>
</dbReference>
<evidence type="ECO:0000256" key="1">
    <source>
        <dbReference type="PROSITE-ProRule" id="PRU01076"/>
    </source>
</evidence>
<evidence type="ECO:0000259" key="2">
    <source>
        <dbReference type="PROSITE" id="PS51740"/>
    </source>
</evidence>
<dbReference type="RefSeq" id="WP_020814057.1">
    <property type="nucleotide sequence ID" value="NZ_ATAY01000013.1"/>
</dbReference>
<dbReference type="Gene3D" id="2.10.260.10">
    <property type="match status" value="1"/>
</dbReference>
<reference evidence="3 4" key="1">
    <citation type="journal article" date="2013" name="Genome Announc.">
        <title>Draft Genome Sequence of the Cellulolytic Bacterium Clostridium papyrosolvens C7 (ATCC 700395).</title>
        <authorList>
            <person name="Zepeda V."/>
            <person name="Dassa B."/>
            <person name="Borovok I."/>
            <person name="Lamed R."/>
            <person name="Bayer E.A."/>
            <person name="Cate J.H."/>
        </authorList>
    </citation>
    <scope>NUCLEOTIDE SEQUENCE [LARGE SCALE GENOMIC DNA]</scope>
    <source>
        <strain evidence="3 4">C7</strain>
    </source>
</reference>
<dbReference type="OrthoDB" id="9782993at2"/>
<dbReference type="InterPro" id="IPR007159">
    <property type="entry name" value="SpoVT-AbrB_dom"/>
</dbReference>
<evidence type="ECO:0000313" key="3">
    <source>
        <dbReference type="EMBL" id="EPR13874.1"/>
    </source>
</evidence>
<dbReference type="GO" id="GO:0003677">
    <property type="term" value="F:DNA binding"/>
    <property type="evidence" value="ECO:0007669"/>
    <property type="project" value="UniProtKB-UniRule"/>
</dbReference>
<accession>U4R6V6</accession>
<dbReference type="PROSITE" id="PS51740">
    <property type="entry name" value="SPOVT_ABRB"/>
    <property type="match status" value="1"/>
</dbReference>
<dbReference type="InterPro" id="IPR052731">
    <property type="entry name" value="B_subtilis_Trans_State_Reg"/>
</dbReference>
<dbReference type="NCBIfam" id="TIGR01439">
    <property type="entry name" value="lp_hng_hel_AbrB"/>
    <property type="match status" value="1"/>
</dbReference>
<dbReference type="InterPro" id="IPR037914">
    <property type="entry name" value="SpoVT-AbrB_sf"/>
</dbReference>
<name>U4R6V6_9FIRM</name>
<dbReference type="Proteomes" id="UP000016860">
    <property type="component" value="Unassembled WGS sequence"/>
</dbReference>
<dbReference type="SUPFAM" id="SSF89447">
    <property type="entry name" value="AbrB/MazE/MraZ-like"/>
    <property type="match status" value="1"/>
</dbReference>
<dbReference type="AlphaFoldDB" id="U4R6V6"/>
<dbReference type="Pfam" id="PF04014">
    <property type="entry name" value="MazE_antitoxin"/>
    <property type="match status" value="1"/>
</dbReference>
<sequence>MKSTGIVRRVDELGRVVIPKETRQIFSISEKDSLEIFTDEDMILLKKYSPGCLFCNNVKNLTVYKGKHICGECRQDLKTK</sequence>
<dbReference type="EMBL" id="ATAY01000013">
    <property type="protein sequence ID" value="EPR13874.1"/>
    <property type="molecule type" value="Genomic_DNA"/>
</dbReference>
<evidence type="ECO:0000313" key="4">
    <source>
        <dbReference type="Proteomes" id="UP000016860"/>
    </source>
</evidence>
<proteinExistence type="predicted"/>
<gene>
    <name evidence="3" type="ORF">L323_02080</name>
</gene>
<dbReference type="PANTHER" id="PTHR36432:SF1">
    <property type="entry name" value="STAGE V SPORULATION PROTEIN T"/>
    <property type="match status" value="1"/>
</dbReference>
<dbReference type="STRING" id="1330534.L323_02080"/>
<dbReference type="SMART" id="SM00966">
    <property type="entry name" value="SpoVT_AbrB"/>
    <property type="match status" value="1"/>
</dbReference>
<feature type="domain" description="SpoVT-AbrB" evidence="2">
    <location>
        <begin position="5"/>
        <end position="50"/>
    </location>
</feature>
<dbReference type="PATRIC" id="fig|1330534.3.peg.412"/>
<comment type="caution">
    <text evidence="3">The sequence shown here is derived from an EMBL/GenBank/DDBJ whole genome shotgun (WGS) entry which is preliminary data.</text>
</comment>